<dbReference type="EMBL" id="KZ420153">
    <property type="protein sequence ID" value="PIO53065.1"/>
    <property type="molecule type" value="Genomic_DNA"/>
</dbReference>
<reference evidence="1 2" key="1">
    <citation type="submission" date="2015-09" db="EMBL/GenBank/DDBJ databases">
        <title>Draft genome of the parasitic nematode Teladorsagia circumcincta isolate WARC Sus (inbred).</title>
        <authorList>
            <person name="Mitreva M."/>
        </authorList>
    </citation>
    <scope>NUCLEOTIDE SEQUENCE [LARGE SCALE GENOMIC DNA]</scope>
    <source>
        <strain evidence="1 2">S</strain>
    </source>
</reference>
<evidence type="ECO:0000313" key="1">
    <source>
        <dbReference type="EMBL" id="PIO53065.1"/>
    </source>
</evidence>
<gene>
    <name evidence="1" type="ORF">TELCIR_25617</name>
</gene>
<keyword evidence="2" id="KW-1185">Reference proteome</keyword>
<dbReference type="SUPFAM" id="SSF52058">
    <property type="entry name" value="L domain-like"/>
    <property type="match status" value="1"/>
</dbReference>
<feature type="non-terminal residue" evidence="1">
    <location>
        <position position="1"/>
    </location>
</feature>
<evidence type="ECO:0008006" key="3">
    <source>
        <dbReference type="Google" id="ProtNLM"/>
    </source>
</evidence>
<sequence>QLQSAFIKANRKLEGKNVDGEEEQRIDVGTNQDCTMDMALKDKKCTALVGDIEYNAGSDTYKNLWLRINKVHGTILVNQLEENNLEFLRNVTVEGWACENYAGSKVIASVKDVHFSSSSEDR</sequence>
<dbReference type="Proteomes" id="UP000230423">
    <property type="component" value="Unassembled WGS sequence"/>
</dbReference>
<proteinExistence type="predicted"/>
<dbReference type="AlphaFoldDB" id="A0A2G9T547"/>
<accession>A0A2G9T547</accession>
<name>A0A2G9T547_TELCI</name>
<evidence type="ECO:0000313" key="2">
    <source>
        <dbReference type="Proteomes" id="UP000230423"/>
    </source>
</evidence>
<dbReference type="OrthoDB" id="5896639at2759"/>
<organism evidence="1 2">
    <name type="scientific">Teladorsagia circumcincta</name>
    <name type="common">Brown stomach worm</name>
    <name type="synonym">Ostertagia circumcincta</name>
    <dbReference type="NCBI Taxonomy" id="45464"/>
    <lineage>
        <taxon>Eukaryota</taxon>
        <taxon>Metazoa</taxon>
        <taxon>Ecdysozoa</taxon>
        <taxon>Nematoda</taxon>
        <taxon>Chromadorea</taxon>
        <taxon>Rhabditida</taxon>
        <taxon>Rhabditina</taxon>
        <taxon>Rhabditomorpha</taxon>
        <taxon>Strongyloidea</taxon>
        <taxon>Trichostrongylidae</taxon>
        <taxon>Teladorsagia</taxon>
    </lineage>
</organism>
<protein>
    <recommendedName>
        <fullName evidence="3">Receptor L domain protein</fullName>
    </recommendedName>
</protein>